<comment type="caution">
    <text evidence="1">The sequence shown here is derived from an EMBL/GenBank/DDBJ whole genome shotgun (WGS) entry which is preliminary data.</text>
</comment>
<evidence type="ECO:0000313" key="2">
    <source>
        <dbReference type="Proteomes" id="UP000527355"/>
    </source>
</evidence>
<dbReference type="EMBL" id="JABWUV010000021">
    <property type="protein sequence ID" value="KAF6279911.1"/>
    <property type="molecule type" value="Genomic_DNA"/>
</dbReference>
<dbReference type="Proteomes" id="UP000527355">
    <property type="component" value="Unassembled WGS sequence"/>
</dbReference>
<name>A0A7J7RUT9_MYOMY</name>
<sequence length="124" mass="13842">MFCAQEPDLYRHLNRPFFLSGSHCIWLIGSSHNRLEEGRSVSFRCLFSADLQATPHNGKLLHLTQSLSSGSFSPPAWDENSPIDIDSSFEGTSPSFVFSRLLPMSLFVVTCGRSLSYSNIINNL</sequence>
<protein>
    <submittedName>
        <fullName evidence="1">Uncharacterized protein</fullName>
    </submittedName>
</protein>
<keyword evidence="2" id="KW-1185">Reference proteome</keyword>
<dbReference type="AlphaFoldDB" id="A0A7J7RUT9"/>
<proteinExistence type="predicted"/>
<gene>
    <name evidence="1" type="ORF">mMyoMyo1_010165</name>
</gene>
<organism evidence="1 2">
    <name type="scientific">Myotis myotis</name>
    <name type="common">Greater mouse-eared bat</name>
    <name type="synonym">Vespertilio myotis</name>
    <dbReference type="NCBI Taxonomy" id="51298"/>
    <lineage>
        <taxon>Eukaryota</taxon>
        <taxon>Metazoa</taxon>
        <taxon>Chordata</taxon>
        <taxon>Craniata</taxon>
        <taxon>Vertebrata</taxon>
        <taxon>Euteleostomi</taxon>
        <taxon>Mammalia</taxon>
        <taxon>Eutheria</taxon>
        <taxon>Laurasiatheria</taxon>
        <taxon>Chiroptera</taxon>
        <taxon>Yangochiroptera</taxon>
        <taxon>Vespertilionidae</taxon>
        <taxon>Myotis</taxon>
    </lineage>
</organism>
<accession>A0A7J7RUT9</accession>
<evidence type="ECO:0000313" key="1">
    <source>
        <dbReference type="EMBL" id="KAF6279911.1"/>
    </source>
</evidence>
<reference evidence="1 2" key="1">
    <citation type="journal article" date="2020" name="Nature">
        <title>Six reference-quality genomes reveal evolution of bat adaptations.</title>
        <authorList>
            <person name="Jebb D."/>
            <person name="Huang Z."/>
            <person name="Pippel M."/>
            <person name="Hughes G.M."/>
            <person name="Lavrichenko K."/>
            <person name="Devanna P."/>
            <person name="Winkler S."/>
            <person name="Jermiin L.S."/>
            <person name="Skirmuntt E.C."/>
            <person name="Katzourakis A."/>
            <person name="Burkitt-Gray L."/>
            <person name="Ray D.A."/>
            <person name="Sullivan K.A.M."/>
            <person name="Roscito J.G."/>
            <person name="Kirilenko B.M."/>
            <person name="Davalos L.M."/>
            <person name="Corthals A.P."/>
            <person name="Power M.L."/>
            <person name="Jones G."/>
            <person name="Ransome R.D."/>
            <person name="Dechmann D.K.N."/>
            <person name="Locatelli A.G."/>
            <person name="Puechmaille S.J."/>
            <person name="Fedrigo O."/>
            <person name="Jarvis E.D."/>
            <person name="Hiller M."/>
            <person name="Vernes S.C."/>
            <person name="Myers E.W."/>
            <person name="Teeling E.C."/>
        </authorList>
    </citation>
    <scope>NUCLEOTIDE SEQUENCE [LARGE SCALE GENOMIC DNA]</scope>
    <source>
        <strain evidence="1">MMyoMyo1</strain>
        <tissue evidence="1">Flight muscle</tissue>
    </source>
</reference>